<proteinExistence type="predicted"/>
<dbReference type="Proteomes" id="UP000789920">
    <property type="component" value="Unassembled WGS sequence"/>
</dbReference>
<dbReference type="EMBL" id="CAJVQC010013122">
    <property type="protein sequence ID" value="CAG8645159.1"/>
    <property type="molecule type" value="Genomic_DNA"/>
</dbReference>
<evidence type="ECO:0000313" key="2">
    <source>
        <dbReference type="Proteomes" id="UP000789920"/>
    </source>
</evidence>
<protein>
    <submittedName>
        <fullName evidence="1">30204_t:CDS:1</fullName>
    </submittedName>
</protein>
<evidence type="ECO:0000313" key="1">
    <source>
        <dbReference type="EMBL" id="CAG8645159.1"/>
    </source>
</evidence>
<sequence length="87" mass="10390">MLYLVSNFFFTLIIERNYNSIPSKFSYFQYYSETDSEDLYKDIEVYSKASAEGDIRTVDDVDKEIYNKDCILYEEDDDSEDEKQTEV</sequence>
<keyword evidence="2" id="KW-1185">Reference proteome</keyword>
<organism evidence="1 2">
    <name type="scientific">Racocetra persica</name>
    <dbReference type="NCBI Taxonomy" id="160502"/>
    <lineage>
        <taxon>Eukaryota</taxon>
        <taxon>Fungi</taxon>
        <taxon>Fungi incertae sedis</taxon>
        <taxon>Mucoromycota</taxon>
        <taxon>Glomeromycotina</taxon>
        <taxon>Glomeromycetes</taxon>
        <taxon>Diversisporales</taxon>
        <taxon>Gigasporaceae</taxon>
        <taxon>Racocetra</taxon>
    </lineage>
</organism>
<gene>
    <name evidence="1" type="ORF">RPERSI_LOCUS7636</name>
</gene>
<comment type="caution">
    <text evidence="1">The sequence shown here is derived from an EMBL/GenBank/DDBJ whole genome shotgun (WGS) entry which is preliminary data.</text>
</comment>
<name>A0ACA9NAC6_9GLOM</name>
<accession>A0ACA9NAC6</accession>
<reference evidence="1" key="1">
    <citation type="submission" date="2021-06" db="EMBL/GenBank/DDBJ databases">
        <authorList>
            <person name="Kallberg Y."/>
            <person name="Tangrot J."/>
            <person name="Rosling A."/>
        </authorList>
    </citation>
    <scope>NUCLEOTIDE SEQUENCE</scope>
    <source>
        <strain evidence="1">MA461A</strain>
    </source>
</reference>
<feature type="non-terminal residue" evidence="1">
    <location>
        <position position="87"/>
    </location>
</feature>